<dbReference type="OrthoDB" id="4772953at2"/>
<keyword evidence="3" id="KW-1185">Reference proteome</keyword>
<dbReference type="RefSeq" id="WP_007620386.1">
    <property type="nucleotide sequence ID" value="NZ_BANX01000014.1"/>
</dbReference>
<sequence>MNLSSGEKKALAIGTAVLVAFVAVVATSVALLSRGGDHDERPYLHLAIGDRLVQVKPAIWCDLFLRSCEPSQQSLVSIPHVPVPVGESVMLSVSQGISESPWRLVAEYLTPRGSVEDIHQMRSNSTVTTVLPSRPDYILVNVEVTVVSAVPTQDQQSYESRGLLAVNTIPEGLKVPDEPAA</sequence>
<reference evidence="2 3" key="1">
    <citation type="submission" date="2013-01" db="EMBL/GenBank/DDBJ databases">
        <title>Whole genome shotgun sequence of Gordonia soli NBRC 108243.</title>
        <authorList>
            <person name="Isaki-Nakamura S."/>
            <person name="Hosoyama A."/>
            <person name="Tsuchikane K."/>
            <person name="Ando Y."/>
            <person name="Baba S."/>
            <person name="Ohji S."/>
            <person name="Hamada M."/>
            <person name="Tamura T."/>
            <person name="Yamazoe A."/>
            <person name="Yamazaki S."/>
            <person name="Fujita N."/>
        </authorList>
    </citation>
    <scope>NUCLEOTIDE SEQUENCE [LARGE SCALE GENOMIC DNA]</scope>
    <source>
        <strain evidence="2 3">NBRC 108243</strain>
    </source>
</reference>
<dbReference type="AlphaFoldDB" id="M0QI83"/>
<gene>
    <name evidence="2" type="ORF">GS4_14_01580</name>
</gene>
<name>M0QI83_9ACTN</name>
<evidence type="ECO:0008006" key="4">
    <source>
        <dbReference type="Google" id="ProtNLM"/>
    </source>
</evidence>
<proteinExistence type="predicted"/>
<dbReference type="STRING" id="1223545.GS4_14_01580"/>
<keyword evidence="1" id="KW-0812">Transmembrane</keyword>
<organism evidence="2 3">
    <name type="scientific">Gordonia soli NBRC 108243</name>
    <dbReference type="NCBI Taxonomy" id="1223545"/>
    <lineage>
        <taxon>Bacteria</taxon>
        <taxon>Bacillati</taxon>
        <taxon>Actinomycetota</taxon>
        <taxon>Actinomycetes</taxon>
        <taxon>Mycobacteriales</taxon>
        <taxon>Gordoniaceae</taxon>
        <taxon>Gordonia</taxon>
    </lineage>
</organism>
<accession>M0QI83</accession>
<dbReference type="EMBL" id="BANX01000014">
    <property type="protein sequence ID" value="GAC68325.1"/>
    <property type="molecule type" value="Genomic_DNA"/>
</dbReference>
<keyword evidence="1" id="KW-0472">Membrane</keyword>
<evidence type="ECO:0000313" key="3">
    <source>
        <dbReference type="Proteomes" id="UP000011666"/>
    </source>
</evidence>
<feature type="transmembrane region" description="Helical" evidence="1">
    <location>
        <begin position="12"/>
        <end position="32"/>
    </location>
</feature>
<evidence type="ECO:0000313" key="2">
    <source>
        <dbReference type="EMBL" id="GAC68325.1"/>
    </source>
</evidence>
<dbReference type="InterPro" id="IPR024495">
    <property type="entry name" value="DUF2771"/>
</dbReference>
<dbReference type="Proteomes" id="UP000011666">
    <property type="component" value="Unassembled WGS sequence"/>
</dbReference>
<protein>
    <recommendedName>
        <fullName evidence="4">DUF2771 domain-containing protein</fullName>
    </recommendedName>
</protein>
<dbReference type="eggNOG" id="ENOG5033EZJ">
    <property type="taxonomic scope" value="Bacteria"/>
</dbReference>
<dbReference type="Pfam" id="PF10969">
    <property type="entry name" value="DUF2771"/>
    <property type="match status" value="1"/>
</dbReference>
<keyword evidence="1" id="KW-1133">Transmembrane helix</keyword>
<comment type="caution">
    <text evidence="2">The sequence shown here is derived from an EMBL/GenBank/DDBJ whole genome shotgun (WGS) entry which is preliminary data.</text>
</comment>
<evidence type="ECO:0000256" key="1">
    <source>
        <dbReference type="SAM" id="Phobius"/>
    </source>
</evidence>